<protein>
    <submittedName>
        <fullName evidence="1">Uncharacterized protein</fullName>
    </submittedName>
</protein>
<keyword evidence="2" id="KW-1185">Reference proteome</keyword>
<dbReference type="Proteomes" id="UP000033187">
    <property type="component" value="Chromosome 1"/>
</dbReference>
<dbReference type="EMBL" id="LN829119">
    <property type="protein sequence ID" value="CPR18198.1"/>
    <property type="molecule type" value="Genomic_DNA"/>
</dbReference>
<evidence type="ECO:0000313" key="1">
    <source>
        <dbReference type="EMBL" id="CPR18198.1"/>
    </source>
</evidence>
<reference evidence="2" key="1">
    <citation type="submission" date="2015-02" db="EMBL/GenBank/DDBJ databases">
        <authorList>
            <person name="Chooi Y.-H."/>
        </authorList>
    </citation>
    <scope>NUCLEOTIDE SEQUENCE [LARGE SCALE GENOMIC DNA]</scope>
    <source>
        <strain evidence="2">strain Y</strain>
    </source>
</reference>
<gene>
    <name evidence="1" type="ORF">YBN1229_v1_1601</name>
</gene>
<accession>A0A0D6JDV1</accession>
<organism evidence="1 2">
    <name type="scientific">Candidatus Filomicrobium marinum</name>
    <dbReference type="NCBI Taxonomy" id="1608628"/>
    <lineage>
        <taxon>Bacteria</taxon>
        <taxon>Pseudomonadati</taxon>
        <taxon>Pseudomonadota</taxon>
        <taxon>Alphaproteobacteria</taxon>
        <taxon>Hyphomicrobiales</taxon>
        <taxon>Hyphomicrobiaceae</taxon>
        <taxon>Filomicrobium</taxon>
    </lineage>
</organism>
<dbReference type="KEGG" id="fiy:BN1229_v1_1601"/>
<proteinExistence type="predicted"/>
<name>A0A0D6JDV1_9HYPH</name>
<sequence>MVRGEDNLEIGGRLVFGRGRGLAHFLVALSSETVVWAVAQTCGSLLSSL</sequence>
<dbReference type="AlphaFoldDB" id="A0A0D6JDV1"/>
<evidence type="ECO:0000313" key="2">
    <source>
        <dbReference type="Proteomes" id="UP000033187"/>
    </source>
</evidence>